<evidence type="ECO:0000256" key="1">
    <source>
        <dbReference type="ARBA" id="ARBA00010254"/>
    </source>
</evidence>
<dbReference type="PRINTS" id="PR00973">
    <property type="entry name" value="RIBOSOMALS17"/>
</dbReference>
<keyword evidence="5" id="KW-0812">Transmembrane</keyword>
<dbReference type="GO" id="GO:0003735">
    <property type="term" value="F:structural constituent of ribosome"/>
    <property type="evidence" value="ECO:0007669"/>
    <property type="project" value="InterPro"/>
</dbReference>
<protein>
    <recommendedName>
        <fullName evidence="9">40S ribosomal protein S11</fullName>
    </recommendedName>
</protein>
<dbReference type="GO" id="GO:0022627">
    <property type="term" value="C:cytosolic small ribosomal subunit"/>
    <property type="evidence" value="ECO:0007669"/>
    <property type="project" value="TreeGrafter"/>
</dbReference>
<dbReference type="InterPro" id="IPR012340">
    <property type="entry name" value="NA-bd_OB-fold"/>
</dbReference>
<dbReference type="EMBL" id="BTGU01000025">
    <property type="protein sequence ID" value="GMN47472.1"/>
    <property type="molecule type" value="Genomic_DNA"/>
</dbReference>
<gene>
    <name evidence="7" type="ORF">TIFTF001_016649</name>
</gene>
<dbReference type="GO" id="GO:0006412">
    <property type="term" value="P:translation"/>
    <property type="evidence" value="ECO:0007669"/>
    <property type="project" value="InterPro"/>
</dbReference>
<name>A0AA88DA19_FICCA</name>
<comment type="caution">
    <text evidence="7">The sequence shown here is derived from an EMBL/GenBank/DDBJ whole genome shotgun (WGS) entry which is preliminary data.</text>
</comment>
<feature type="transmembrane region" description="Helical" evidence="5">
    <location>
        <begin position="153"/>
        <end position="174"/>
    </location>
</feature>
<dbReference type="Gene3D" id="2.40.50.1000">
    <property type="match status" value="1"/>
</dbReference>
<feature type="signal peptide" evidence="6">
    <location>
        <begin position="1"/>
        <end position="36"/>
    </location>
</feature>
<feature type="transmembrane region" description="Helical" evidence="5">
    <location>
        <begin position="180"/>
        <end position="205"/>
    </location>
</feature>
<feature type="chain" id="PRO_5041716414" description="40S ribosomal protein S11" evidence="6">
    <location>
        <begin position="37"/>
        <end position="219"/>
    </location>
</feature>
<accession>A0AA88DA19</accession>
<evidence type="ECO:0008006" key="9">
    <source>
        <dbReference type="Google" id="ProtNLM"/>
    </source>
</evidence>
<evidence type="ECO:0000256" key="3">
    <source>
        <dbReference type="ARBA" id="ARBA00023274"/>
    </source>
</evidence>
<dbReference type="CDD" id="cd00364">
    <property type="entry name" value="Ribosomal_uS17"/>
    <property type="match status" value="1"/>
</dbReference>
<dbReference type="PROSITE" id="PS00056">
    <property type="entry name" value="RIBOSOMAL_S17"/>
    <property type="match status" value="1"/>
</dbReference>
<keyword evidence="8" id="KW-1185">Reference proteome</keyword>
<dbReference type="PANTHER" id="PTHR10744:SF9">
    <property type="entry name" value="40S RIBOSOMAL PROTEIN S11-RELATED"/>
    <property type="match status" value="1"/>
</dbReference>
<dbReference type="SUPFAM" id="SSF50249">
    <property type="entry name" value="Nucleic acid-binding proteins"/>
    <property type="match status" value="1"/>
</dbReference>
<reference evidence="7" key="1">
    <citation type="submission" date="2023-07" db="EMBL/GenBank/DDBJ databases">
        <title>draft genome sequence of fig (Ficus carica).</title>
        <authorList>
            <person name="Takahashi T."/>
            <person name="Nishimura K."/>
        </authorList>
    </citation>
    <scope>NUCLEOTIDE SEQUENCE</scope>
</reference>
<evidence type="ECO:0000256" key="6">
    <source>
        <dbReference type="SAM" id="SignalP"/>
    </source>
</evidence>
<proteinExistence type="inferred from homology"/>
<organism evidence="7 8">
    <name type="scientific">Ficus carica</name>
    <name type="common">Common fig</name>
    <dbReference type="NCBI Taxonomy" id="3494"/>
    <lineage>
        <taxon>Eukaryota</taxon>
        <taxon>Viridiplantae</taxon>
        <taxon>Streptophyta</taxon>
        <taxon>Embryophyta</taxon>
        <taxon>Tracheophyta</taxon>
        <taxon>Spermatophyta</taxon>
        <taxon>Magnoliopsida</taxon>
        <taxon>eudicotyledons</taxon>
        <taxon>Gunneridae</taxon>
        <taxon>Pentapetalae</taxon>
        <taxon>rosids</taxon>
        <taxon>fabids</taxon>
        <taxon>Rosales</taxon>
        <taxon>Moraceae</taxon>
        <taxon>Ficeae</taxon>
        <taxon>Ficus</taxon>
    </lineage>
</organism>
<dbReference type="Gramene" id="FCD_00020066-RA">
    <property type="protein sequence ID" value="FCD_00020066-RA:cds"/>
    <property type="gene ID" value="FCD_00020066"/>
</dbReference>
<keyword evidence="3 4" id="KW-0687">Ribonucleoprotein</keyword>
<keyword evidence="5" id="KW-1133">Transmembrane helix</keyword>
<dbReference type="InterPro" id="IPR000266">
    <property type="entry name" value="Ribosomal_uS17"/>
</dbReference>
<evidence type="ECO:0000256" key="4">
    <source>
        <dbReference type="RuleBase" id="RU003872"/>
    </source>
</evidence>
<dbReference type="InterPro" id="IPR019979">
    <property type="entry name" value="Ribosomal_uS17_CS"/>
</dbReference>
<dbReference type="PANTHER" id="PTHR10744">
    <property type="entry name" value="40S RIBOSOMAL PROTEIN S11 FAMILY MEMBER"/>
    <property type="match status" value="1"/>
</dbReference>
<evidence type="ECO:0000313" key="8">
    <source>
        <dbReference type="Proteomes" id="UP001187192"/>
    </source>
</evidence>
<evidence type="ECO:0000256" key="5">
    <source>
        <dbReference type="SAM" id="Phobius"/>
    </source>
</evidence>
<evidence type="ECO:0000256" key="2">
    <source>
        <dbReference type="ARBA" id="ARBA00022980"/>
    </source>
</evidence>
<keyword evidence="6" id="KW-0732">Signal</keyword>
<keyword evidence="5" id="KW-0472">Membrane</keyword>
<dbReference type="AlphaFoldDB" id="A0AA88DA19"/>
<sequence>MAEQVASRSISFSLYFLSLKLFFLNLLTPPLSPVFADGEGVSQAAESVLECEENFEGEETWKRRESVLEEHWFGFQDTQRSHSRYEKRHSNIPAHISPCFRVKEGDHVTIGQCRPLSKTVRFNVLKVVPAGSSGGGKKAFTGMLNRKQKNASLVFQTLIMALSTLNFAVVAYLFCSYTTIFIVAPFLSVVQSVLVTSGIFIRALLRTLSCTSESSLSSH</sequence>
<comment type="similarity">
    <text evidence="1 4">Belongs to the universal ribosomal protein uS17 family.</text>
</comment>
<dbReference type="Pfam" id="PF00366">
    <property type="entry name" value="Ribosomal_S17"/>
    <property type="match status" value="1"/>
</dbReference>
<evidence type="ECO:0000313" key="7">
    <source>
        <dbReference type="EMBL" id="GMN47472.1"/>
    </source>
</evidence>
<dbReference type="Proteomes" id="UP001187192">
    <property type="component" value="Unassembled WGS sequence"/>
</dbReference>
<keyword evidence="2 4" id="KW-0689">Ribosomal protein</keyword>